<evidence type="ECO:0000259" key="2">
    <source>
        <dbReference type="Pfam" id="PF00892"/>
    </source>
</evidence>
<dbReference type="AlphaFoldDB" id="A0A367ZLD8"/>
<dbReference type="PANTHER" id="PTHR22911:SF137">
    <property type="entry name" value="SOLUTE CARRIER FAMILY 35 MEMBER G2-RELATED"/>
    <property type="match status" value="1"/>
</dbReference>
<keyword evidence="1" id="KW-0812">Transmembrane</keyword>
<dbReference type="InterPro" id="IPR000620">
    <property type="entry name" value="EamA_dom"/>
</dbReference>
<feature type="transmembrane region" description="Helical" evidence="1">
    <location>
        <begin position="64"/>
        <end position="84"/>
    </location>
</feature>
<protein>
    <submittedName>
        <fullName evidence="3">Bacterial/Archaeal transporter family protein</fullName>
    </submittedName>
</protein>
<reference evidence="3 4" key="1">
    <citation type="submission" date="2018-05" db="EMBL/GenBank/DDBJ databases">
        <title>A metagenomic window into the 2 km-deep terrestrial subsurface aquifer revealed taxonomically and functionally diverse microbial community comprising novel uncultured bacterial lineages.</title>
        <authorList>
            <person name="Kadnikov V.V."/>
            <person name="Mardanov A.V."/>
            <person name="Beletsky A.V."/>
            <person name="Banks D."/>
            <person name="Pimenov N.V."/>
            <person name="Frank Y.A."/>
            <person name="Karnachuk O.V."/>
            <person name="Ravin N.V."/>
        </authorList>
    </citation>
    <scope>NUCLEOTIDE SEQUENCE [LARGE SCALE GENOMIC DNA]</scope>
    <source>
        <strain evidence="3">BY5</strain>
    </source>
</reference>
<dbReference type="PANTHER" id="PTHR22911">
    <property type="entry name" value="ACYL-MALONYL CONDENSING ENZYME-RELATED"/>
    <property type="match status" value="1"/>
</dbReference>
<evidence type="ECO:0000313" key="3">
    <source>
        <dbReference type="EMBL" id="RCK78850.1"/>
    </source>
</evidence>
<comment type="caution">
    <text evidence="3">The sequence shown here is derived from an EMBL/GenBank/DDBJ whole genome shotgun (WGS) entry which is preliminary data.</text>
</comment>
<dbReference type="GO" id="GO:0016020">
    <property type="term" value="C:membrane"/>
    <property type="evidence" value="ECO:0007669"/>
    <property type="project" value="InterPro"/>
</dbReference>
<dbReference type="Pfam" id="PF00892">
    <property type="entry name" value="EamA"/>
    <property type="match status" value="1"/>
</dbReference>
<name>A0A367ZLD8_9BACT</name>
<accession>A0A367ZLD8</accession>
<keyword evidence="1" id="KW-0472">Membrane</keyword>
<dbReference type="Proteomes" id="UP000252355">
    <property type="component" value="Unassembled WGS sequence"/>
</dbReference>
<keyword evidence="1" id="KW-1133">Transmembrane helix</keyword>
<dbReference type="SUPFAM" id="SSF103481">
    <property type="entry name" value="Multidrug resistance efflux transporter EmrE"/>
    <property type="match status" value="1"/>
</dbReference>
<dbReference type="Gene3D" id="1.10.3730.20">
    <property type="match status" value="1"/>
</dbReference>
<sequence>MTGWMLPTLLSCFIWGLWGLLPKLASRHLEPWSIFVWSTLGNVTVALGLLIWLGGRPHYDGRGVLYAILGGLAGSLGSIFYNVAAAHGRISVVVTLTGLYPLVTIFLSWFLLHEPLAIKDLVAMGLALAAIALISI</sequence>
<organism evidence="3 4">
    <name type="scientific">Candidatus Ozemobacter sibiricus</name>
    <dbReference type="NCBI Taxonomy" id="2268124"/>
    <lineage>
        <taxon>Bacteria</taxon>
        <taxon>Candidatus Ozemobacteria</taxon>
        <taxon>Candidatus Ozemobacterales</taxon>
        <taxon>Candidatus Ozemobacteraceae</taxon>
        <taxon>Candidatus Ozemobacter</taxon>
    </lineage>
</organism>
<dbReference type="InterPro" id="IPR037185">
    <property type="entry name" value="EmrE-like"/>
</dbReference>
<evidence type="ECO:0000313" key="4">
    <source>
        <dbReference type="Proteomes" id="UP000252355"/>
    </source>
</evidence>
<dbReference type="EMBL" id="QOQW01000018">
    <property type="protein sequence ID" value="RCK78850.1"/>
    <property type="molecule type" value="Genomic_DNA"/>
</dbReference>
<proteinExistence type="predicted"/>
<feature type="transmembrane region" description="Helical" evidence="1">
    <location>
        <begin position="90"/>
        <end position="111"/>
    </location>
</feature>
<evidence type="ECO:0000256" key="1">
    <source>
        <dbReference type="SAM" id="Phobius"/>
    </source>
</evidence>
<feature type="transmembrane region" description="Helical" evidence="1">
    <location>
        <begin position="118"/>
        <end position="135"/>
    </location>
</feature>
<feature type="domain" description="EamA" evidence="2">
    <location>
        <begin position="4"/>
        <end position="135"/>
    </location>
</feature>
<feature type="transmembrane region" description="Helical" evidence="1">
    <location>
        <begin position="32"/>
        <end position="52"/>
    </location>
</feature>
<gene>
    <name evidence="3" type="ORF">OZSIB_1000</name>
</gene>